<reference evidence="2" key="1">
    <citation type="submission" date="2018-04" db="EMBL/GenBank/DDBJ databases">
        <title>Complete genome of Antarctic heterotrophic bacterium Hymenobacter nivis.</title>
        <authorList>
            <person name="Terashima M."/>
        </authorList>
    </citation>
    <scope>NUCLEOTIDE SEQUENCE [LARGE SCALE GENOMIC DNA]</scope>
    <source>
        <strain evidence="2">NBRC 111535</strain>
    </source>
</reference>
<dbReference type="KEGG" id="hnv:DDQ68_12340"/>
<accession>A0A2Z3GR27</accession>
<proteinExistence type="predicted"/>
<name>A0A2Z3GR27_9BACT</name>
<evidence type="ECO:0000313" key="2">
    <source>
        <dbReference type="Proteomes" id="UP000245999"/>
    </source>
</evidence>
<dbReference type="RefSeq" id="WP_109656580.1">
    <property type="nucleotide sequence ID" value="NZ_CP029145.1"/>
</dbReference>
<dbReference type="Proteomes" id="UP000245999">
    <property type="component" value="Chromosome"/>
</dbReference>
<keyword evidence="2" id="KW-1185">Reference proteome</keyword>
<organism evidence="1 2">
    <name type="scientific">Hymenobacter nivis</name>
    <dbReference type="NCBI Taxonomy" id="1850093"/>
    <lineage>
        <taxon>Bacteria</taxon>
        <taxon>Pseudomonadati</taxon>
        <taxon>Bacteroidota</taxon>
        <taxon>Cytophagia</taxon>
        <taxon>Cytophagales</taxon>
        <taxon>Hymenobacteraceae</taxon>
        <taxon>Hymenobacter</taxon>
    </lineage>
</organism>
<dbReference type="EMBL" id="CP029145">
    <property type="protein sequence ID" value="AWM33505.1"/>
    <property type="molecule type" value="Genomic_DNA"/>
</dbReference>
<dbReference type="OrthoDB" id="883534at2"/>
<evidence type="ECO:0000313" key="1">
    <source>
        <dbReference type="EMBL" id="AWM33505.1"/>
    </source>
</evidence>
<gene>
    <name evidence="1" type="ORF">DDQ68_12340</name>
</gene>
<sequence length="140" mass="15056">MTYDVNTLKDRAQCLETQASLEAELDGYQNRDQNLAFQDRRNDRSDASATTRLAAATDKVNYLTQQLAGPNLAPADRRRYEDQLLTATYQQARLTSRTADAGGAAGFLAAVDADQIDAQVAVLSGAIAAVKARHDALPAA</sequence>
<protein>
    <submittedName>
        <fullName evidence="1">Uncharacterized protein</fullName>
    </submittedName>
</protein>
<dbReference type="AlphaFoldDB" id="A0A2Z3GR27"/>